<organism evidence="1 2">
    <name type="scientific">Streptomyces thermospinosisporus</name>
    <dbReference type="NCBI Taxonomy" id="161482"/>
    <lineage>
        <taxon>Bacteria</taxon>
        <taxon>Bacillati</taxon>
        <taxon>Actinomycetota</taxon>
        <taxon>Actinomycetes</taxon>
        <taxon>Kitasatosporales</taxon>
        <taxon>Streptomycetaceae</taxon>
        <taxon>Streptomyces</taxon>
    </lineage>
</organism>
<accession>A0ABN1YT58</accession>
<evidence type="ECO:0000313" key="1">
    <source>
        <dbReference type="EMBL" id="GAA1422076.1"/>
    </source>
</evidence>
<dbReference type="RefSeq" id="WP_344012182.1">
    <property type="nucleotide sequence ID" value="NZ_BAAAIZ010000030.1"/>
</dbReference>
<sequence length="43" mass="4889">MPQLAVANTLWAEYEQLDKPVRAGVRKAMAKFQTLTTVELRGR</sequence>
<dbReference type="EMBL" id="BAAAIZ010000030">
    <property type="protein sequence ID" value="GAA1422076.1"/>
    <property type="molecule type" value="Genomic_DNA"/>
</dbReference>
<reference evidence="1 2" key="1">
    <citation type="journal article" date="2019" name="Int. J. Syst. Evol. Microbiol.">
        <title>The Global Catalogue of Microorganisms (GCM) 10K type strain sequencing project: providing services to taxonomists for standard genome sequencing and annotation.</title>
        <authorList>
            <consortium name="The Broad Institute Genomics Platform"/>
            <consortium name="The Broad Institute Genome Sequencing Center for Infectious Disease"/>
            <person name="Wu L."/>
            <person name="Ma J."/>
        </authorList>
    </citation>
    <scope>NUCLEOTIDE SEQUENCE [LARGE SCALE GENOMIC DNA]</scope>
    <source>
        <strain evidence="1 2">JCM 11756</strain>
    </source>
</reference>
<comment type="caution">
    <text evidence="1">The sequence shown here is derived from an EMBL/GenBank/DDBJ whole genome shotgun (WGS) entry which is preliminary data.</text>
</comment>
<name>A0ABN1YT58_9ACTN</name>
<gene>
    <name evidence="1" type="ORF">GCM10009601_22940</name>
</gene>
<protein>
    <submittedName>
        <fullName evidence="1">Uncharacterized protein</fullName>
    </submittedName>
</protein>
<keyword evidence="2" id="KW-1185">Reference proteome</keyword>
<dbReference type="Proteomes" id="UP001500973">
    <property type="component" value="Unassembled WGS sequence"/>
</dbReference>
<evidence type="ECO:0000313" key="2">
    <source>
        <dbReference type="Proteomes" id="UP001500973"/>
    </source>
</evidence>
<proteinExistence type="predicted"/>